<dbReference type="PANTHER" id="PTHR36454">
    <property type="entry name" value="LMO2823 PROTEIN"/>
    <property type="match status" value="1"/>
</dbReference>
<evidence type="ECO:0000313" key="1">
    <source>
        <dbReference type="EMBL" id="CUT02913.1"/>
    </source>
</evidence>
<dbReference type="PIRSF" id="PIRSF033563">
    <property type="entry name" value="UCP033563"/>
    <property type="match status" value="1"/>
</dbReference>
<dbReference type="PANTHER" id="PTHR36454:SF1">
    <property type="entry name" value="DUF1015 DOMAIN-CONTAINING PROTEIN"/>
    <property type="match status" value="1"/>
</dbReference>
<sequence length="417" mass="48872">MPEIKPFKGLIYNLTLPIHKLVAPPYDVISDEERDSLYMLHPYNVIRLILNKDENRYESAKGYFEKWLNDGIIVEKEKEAIFVYEQEFEYEEKGYTRSGIICLMKLEELGKGNVFPHEKTLPKPKEDRFNLLKATNAQFDHIFGIYSDPNFVVENIIKVHKPKQPLFDFEFPAGSKIKHKLYEITDENFIHSIIDFFKTIPIFIADGHHRYETGLMFRDYMRSLSLERDEHNYILMYLTNMESEGLMILPTHRVLTGVDKENLKKKLFSEDFGKFFDIAEIDTLDELKSFMRKFTRGVFGVHQIDGKSIVLKIKDYNVIEQSLAPELPQAVKNLDVTILHEFIFRLFQFDLERVKIIYTHDFKTAVELSKQSDKISFILNPPSVSDVKNVSLSGVTMPQKSTYFYPKLLSGIVMRKF</sequence>
<reference evidence="1 2" key="1">
    <citation type="submission" date="2015-11" db="EMBL/GenBank/DDBJ databases">
        <authorList>
            <person name="Varghese N."/>
        </authorList>
    </citation>
    <scope>NUCLEOTIDE SEQUENCE [LARGE SCALE GENOMIC DNA]</scope>
    <source>
        <strain evidence="1 2">JGI-25</strain>
    </source>
</reference>
<dbReference type="Pfam" id="PF06245">
    <property type="entry name" value="DUF1015"/>
    <property type="match status" value="1"/>
</dbReference>
<organism evidence="1 2">
    <name type="scientific">Kryptobacter tengchongensis</name>
    <dbReference type="NCBI Taxonomy" id="1643429"/>
    <lineage>
        <taxon>Bacteria</taxon>
        <taxon>Pseudomonadati</taxon>
        <taxon>Candidatus Kryptoniota</taxon>
        <taxon>Candidatus Kryptobacter</taxon>
    </lineage>
</organism>
<name>A0A916LKX3_KRYT1</name>
<evidence type="ECO:0000313" key="2">
    <source>
        <dbReference type="Proteomes" id="UP000243105"/>
    </source>
</evidence>
<accession>A0A916LKX3</accession>
<protein>
    <submittedName>
        <fullName evidence="1">Uncharacterized conserved protein, DUF1015 family</fullName>
    </submittedName>
</protein>
<proteinExistence type="predicted"/>
<dbReference type="RefSeq" id="WP_072264030.1">
    <property type="nucleotide sequence ID" value="NZ_CZVV01000077.1"/>
</dbReference>
<dbReference type="EMBL" id="CZVV01000077">
    <property type="protein sequence ID" value="CUT02913.1"/>
    <property type="molecule type" value="Genomic_DNA"/>
</dbReference>
<dbReference type="InterPro" id="IPR008323">
    <property type="entry name" value="UCP033563"/>
</dbReference>
<comment type="caution">
    <text evidence="1">The sequence shown here is derived from an EMBL/GenBank/DDBJ whole genome shotgun (WGS) entry which is preliminary data.</text>
</comment>
<dbReference type="AlphaFoldDB" id="A0A916LKX3"/>
<dbReference type="Proteomes" id="UP000243105">
    <property type="component" value="Unassembled WGS sequence"/>
</dbReference>
<gene>
    <name evidence="1" type="ORF">JGI25_01145</name>
</gene>